<feature type="compositionally biased region" description="Basic and acidic residues" evidence="1">
    <location>
        <begin position="21"/>
        <end position="36"/>
    </location>
</feature>
<proteinExistence type="predicted"/>
<name>A0AAD7EPI6_9AGAR</name>
<feature type="compositionally biased region" description="Acidic residues" evidence="1">
    <location>
        <begin position="445"/>
        <end position="458"/>
    </location>
</feature>
<feature type="compositionally biased region" description="Basic residues" evidence="1">
    <location>
        <begin position="544"/>
        <end position="554"/>
    </location>
</feature>
<reference evidence="2" key="1">
    <citation type="submission" date="2023-03" db="EMBL/GenBank/DDBJ databases">
        <title>Massive genome expansion in bonnet fungi (Mycena s.s.) driven by repeated elements and novel gene families across ecological guilds.</title>
        <authorList>
            <consortium name="Lawrence Berkeley National Laboratory"/>
            <person name="Harder C.B."/>
            <person name="Miyauchi S."/>
            <person name="Viragh M."/>
            <person name="Kuo A."/>
            <person name="Thoen E."/>
            <person name="Andreopoulos B."/>
            <person name="Lu D."/>
            <person name="Skrede I."/>
            <person name="Drula E."/>
            <person name="Henrissat B."/>
            <person name="Morin E."/>
            <person name="Kohler A."/>
            <person name="Barry K."/>
            <person name="LaButti K."/>
            <person name="Morin E."/>
            <person name="Salamov A."/>
            <person name="Lipzen A."/>
            <person name="Mereny Z."/>
            <person name="Hegedus B."/>
            <person name="Baldrian P."/>
            <person name="Stursova M."/>
            <person name="Weitz H."/>
            <person name="Taylor A."/>
            <person name="Grigoriev I.V."/>
            <person name="Nagy L.G."/>
            <person name="Martin F."/>
            <person name="Kauserud H."/>
        </authorList>
    </citation>
    <scope>NUCLEOTIDE SEQUENCE</scope>
    <source>
        <strain evidence="2">CBHHK002</strain>
    </source>
</reference>
<protein>
    <submittedName>
        <fullName evidence="2">Uncharacterized protein</fullName>
    </submittedName>
</protein>
<feature type="compositionally biased region" description="Basic residues" evidence="1">
    <location>
        <begin position="427"/>
        <end position="440"/>
    </location>
</feature>
<accession>A0AAD7EPI6</accession>
<feature type="compositionally biased region" description="Basic and acidic residues" evidence="1">
    <location>
        <begin position="1"/>
        <end position="14"/>
    </location>
</feature>
<dbReference type="AlphaFoldDB" id="A0AAD7EPI6"/>
<evidence type="ECO:0000256" key="1">
    <source>
        <dbReference type="SAM" id="MobiDB-lite"/>
    </source>
</evidence>
<sequence>MAGDNDDNHRRDDMAGDDNDGDPHDNDPHDNDRDLNESDSLDAPPRKRRVVDVTVDDPDWEDEVEGTLPGLGTTTHRSRNPHLPVNPRRKMRRRVVAGPNVRATAARRRKEGLKRLDALAADLDAWEVERKECVHELVEKHGMKPKEVRRCMLSLSTYGARRRPSTYNAKISRIMADLNESRGAGERYTMPEVKLMVTEDPSMLEGFSKEEEKEMVKAILTKRERKTRGTRANNLAAAADAKRTMDRLMIEITSLAERVGMIGFAMFSRTHVHDKSLPVTIQSWGALDFFLEVLKRDPADVSALFELWAVSRERGKTNKNKLLAKQQEATAIITTGLQKILGVTKCAMTYEGYIEKLVRGKGVGLVNWPQGVDFKRMSLQSAVGPLEKLLDSLKCGTTRWKVLTAGEKQKLIEQYEEMVERGEVKAKSGKRRKAKSRKAAKGPIVEDDNEEEGDGDDEPPARKTATKRKRSTRNEEAGEDDNDEAPTRTTAAKPKRRSKPSARNDDNGPPAPKAAAKPRRPAEPSARDDESGEDNDDEPPTRKTAAKAKRRTKRPVPAEDSGEDDEDEPPAQKTVAKRKRPSLPSAYDDESGEESDNELPPPKAVAKRAHTAAQLIWSG</sequence>
<keyword evidence="3" id="KW-1185">Reference proteome</keyword>
<dbReference type="EMBL" id="JARIHO010000023">
    <property type="protein sequence ID" value="KAJ7343263.1"/>
    <property type="molecule type" value="Genomic_DNA"/>
</dbReference>
<evidence type="ECO:0000313" key="2">
    <source>
        <dbReference type="EMBL" id="KAJ7343263.1"/>
    </source>
</evidence>
<organism evidence="2 3">
    <name type="scientific">Mycena albidolilacea</name>
    <dbReference type="NCBI Taxonomy" id="1033008"/>
    <lineage>
        <taxon>Eukaryota</taxon>
        <taxon>Fungi</taxon>
        <taxon>Dikarya</taxon>
        <taxon>Basidiomycota</taxon>
        <taxon>Agaricomycotina</taxon>
        <taxon>Agaricomycetes</taxon>
        <taxon>Agaricomycetidae</taxon>
        <taxon>Agaricales</taxon>
        <taxon>Marasmiineae</taxon>
        <taxon>Mycenaceae</taxon>
        <taxon>Mycena</taxon>
    </lineage>
</organism>
<comment type="caution">
    <text evidence="2">The sequence shown here is derived from an EMBL/GenBank/DDBJ whole genome shotgun (WGS) entry which is preliminary data.</text>
</comment>
<feature type="compositionally biased region" description="Acidic residues" evidence="1">
    <location>
        <begin position="587"/>
        <end position="597"/>
    </location>
</feature>
<feature type="region of interest" description="Disordered" evidence="1">
    <location>
        <begin position="1"/>
        <end position="85"/>
    </location>
</feature>
<dbReference type="Proteomes" id="UP001218218">
    <property type="component" value="Unassembled WGS sequence"/>
</dbReference>
<feature type="compositionally biased region" description="Basic and acidic residues" evidence="1">
    <location>
        <begin position="520"/>
        <end position="529"/>
    </location>
</feature>
<feature type="compositionally biased region" description="Acidic residues" evidence="1">
    <location>
        <begin position="560"/>
        <end position="569"/>
    </location>
</feature>
<feature type="compositionally biased region" description="Acidic residues" evidence="1">
    <location>
        <begin position="54"/>
        <end position="65"/>
    </location>
</feature>
<gene>
    <name evidence="2" type="ORF">DFH08DRAFT_962387</name>
</gene>
<evidence type="ECO:0000313" key="3">
    <source>
        <dbReference type="Proteomes" id="UP001218218"/>
    </source>
</evidence>
<feature type="region of interest" description="Disordered" evidence="1">
    <location>
        <begin position="419"/>
        <end position="619"/>
    </location>
</feature>